<organism evidence="2">
    <name type="scientific">Notodromas monacha</name>
    <dbReference type="NCBI Taxonomy" id="399045"/>
    <lineage>
        <taxon>Eukaryota</taxon>
        <taxon>Metazoa</taxon>
        <taxon>Ecdysozoa</taxon>
        <taxon>Arthropoda</taxon>
        <taxon>Crustacea</taxon>
        <taxon>Oligostraca</taxon>
        <taxon>Ostracoda</taxon>
        <taxon>Podocopa</taxon>
        <taxon>Podocopida</taxon>
        <taxon>Cypridocopina</taxon>
        <taxon>Cypridoidea</taxon>
        <taxon>Cyprididae</taxon>
        <taxon>Notodromas</taxon>
    </lineage>
</organism>
<evidence type="ECO:0000313" key="2">
    <source>
        <dbReference type="EMBL" id="CAD7275066.1"/>
    </source>
</evidence>
<dbReference type="EMBL" id="OA882388">
    <property type="protein sequence ID" value="CAD7275066.1"/>
    <property type="molecule type" value="Genomic_DNA"/>
</dbReference>
<sequence>MVALCAFLCHVKGCKTVRYENGFLSTEVSGGLVPHLRDLLSLEEAPFKTSGFNPGDFFSEPPESEAINRLSPVTVSVIQSEQYLSEALKPYSSPSSRYRAHDPTFCGDEGIIPAHHDLAFRLSFIFFGRRFSLTSPTKVPRLHAEAERRRRRRRLLVVTGDFPLKISRLGNPSCSPTAQGMVSWIRHKDIHILSTGNYRYTTDERFASLHHPNSEDWTLRILRTTLNDSGLYECQLSTQPIKSVFLNLSVIEIPALAPIHRIPRSLPPASSRDNATRLDSDDVSWRSWPFGVRNSVAFIQRDELTATHRQMRSTTTTRTGLPSNADAAYDSSNISDGFIFRRVRKHAFSRIDCCPTLPSCKSREKNTNPIQFPELFTELLLEKEGLVSEAEEATRDRQDGLEPENSGFPQKCNFAWIALGPNILTLVLVGYIEAISVRPALEHQPRPRI</sequence>
<dbReference type="GO" id="GO:0032589">
    <property type="term" value="C:neuron projection membrane"/>
    <property type="evidence" value="ECO:0007669"/>
    <property type="project" value="TreeGrafter"/>
</dbReference>
<dbReference type="PANTHER" id="PTHR23279">
    <property type="entry name" value="DEFECTIVE PROBOSCIS EXTENSION RESPONSE DPR -RELATED"/>
    <property type="match status" value="1"/>
</dbReference>
<feature type="domain" description="Immunoglobulin V-set" evidence="1">
    <location>
        <begin position="175"/>
        <end position="241"/>
    </location>
</feature>
<dbReference type="PANTHER" id="PTHR23279:SF46">
    <property type="entry name" value="DEFECTIVE PROBOSCIS EXTENSION RESPONSE 10, ISOFORM A-RELATED"/>
    <property type="match status" value="1"/>
</dbReference>
<protein>
    <recommendedName>
        <fullName evidence="1">Immunoglobulin V-set domain-containing protein</fullName>
    </recommendedName>
</protein>
<dbReference type="InterPro" id="IPR013783">
    <property type="entry name" value="Ig-like_fold"/>
</dbReference>
<reference evidence="2" key="1">
    <citation type="submission" date="2020-11" db="EMBL/GenBank/DDBJ databases">
        <authorList>
            <person name="Tran Van P."/>
        </authorList>
    </citation>
    <scope>NUCLEOTIDE SEQUENCE</scope>
</reference>
<keyword evidence="3" id="KW-1185">Reference proteome</keyword>
<evidence type="ECO:0000259" key="1">
    <source>
        <dbReference type="Pfam" id="PF07686"/>
    </source>
</evidence>
<dbReference type="EMBL" id="CAJPEX010000351">
    <property type="protein sequence ID" value="CAG0915218.1"/>
    <property type="molecule type" value="Genomic_DNA"/>
</dbReference>
<dbReference type="InterPro" id="IPR013106">
    <property type="entry name" value="Ig_V-set"/>
</dbReference>
<dbReference type="InterPro" id="IPR037448">
    <property type="entry name" value="Zig-8"/>
</dbReference>
<dbReference type="SUPFAM" id="SSF48726">
    <property type="entry name" value="Immunoglobulin"/>
    <property type="match status" value="1"/>
</dbReference>
<dbReference type="Gene3D" id="2.60.40.10">
    <property type="entry name" value="Immunoglobulins"/>
    <property type="match status" value="1"/>
</dbReference>
<proteinExistence type="predicted"/>
<gene>
    <name evidence="2" type="ORF">NMOB1V02_LOCUS2871</name>
</gene>
<accession>A0A7R9GBM8</accession>
<evidence type="ECO:0000313" key="3">
    <source>
        <dbReference type="Proteomes" id="UP000678499"/>
    </source>
</evidence>
<dbReference type="Pfam" id="PF07686">
    <property type="entry name" value="V-set"/>
    <property type="match status" value="1"/>
</dbReference>
<dbReference type="GO" id="GO:0050808">
    <property type="term" value="P:synapse organization"/>
    <property type="evidence" value="ECO:0007669"/>
    <property type="project" value="TreeGrafter"/>
</dbReference>
<name>A0A7R9GBM8_9CRUS</name>
<dbReference type="AlphaFoldDB" id="A0A7R9GBM8"/>
<dbReference type="OrthoDB" id="8049355at2759"/>
<dbReference type="InterPro" id="IPR036179">
    <property type="entry name" value="Ig-like_dom_sf"/>
</dbReference>
<dbReference type="Proteomes" id="UP000678499">
    <property type="component" value="Unassembled WGS sequence"/>
</dbReference>